<comment type="caution">
    <text evidence="3">The sequence shown here is derived from an EMBL/GenBank/DDBJ whole genome shotgun (WGS) entry which is preliminary data.</text>
</comment>
<name>A0A2M7XH64_9BACT</name>
<accession>A0A2M7XH64</accession>
<dbReference type="PANTHER" id="PTHR38781">
    <property type="entry name" value="ANTITOXIN DINJ-RELATED"/>
    <property type="match status" value="1"/>
</dbReference>
<keyword evidence="2" id="KW-1277">Toxin-antitoxin system</keyword>
<evidence type="ECO:0000256" key="1">
    <source>
        <dbReference type="ARBA" id="ARBA00010562"/>
    </source>
</evidence>
<sequence>MNNLMTTIQIRIDEKSKKEAKIVLNKLGIDLSAAIKIYLKQIAIRKQIPFPLITENGLTPAEEMSILKGSKEASLSKNVTSIMSTKEAIDYLNSISSV</sequence>
<dbReference type="InterPro" id="IPR013321">
    <property type="entry name" value="Arc_rbn_hlx_hlx"/>
</dbReference>
<proteinExistence type="inferred from homology"/>
<protein>
    <recommendedName>
        <fullName evidence="5">Type II toxin-antitoxin system antitoxin, RelB/DinJ family</fullName>
    </recommendedName>
</protein>
<evidence type="ECO:0000313" key="3">
    <source>
        <dbReference type="EMBL" id="PJA47227.1"/>
    </source>
</evidence>
<organism evidence="3 4">
    <name type="scientific">Candidatus Uhrbacteria bacterium CG_4_9_14_3_um_filter_36_7</name>
    <dbReference type="NCBI Taxonomy" id="1975033"/>
    <lineage>
        <taxon>Bacteria</taxon>
        <taxon>Candidatus Uhriibacteriota</taxon>
    </lineage>
</organism>
<evidence type="ECO:0000256" key="2">
    <source>
        <dbReference type="ARBA" id="ARBA00022649"/>
    </source>
</evidence>
<evidence type="ECO:0000313" key="4">
    <source>
        <dbReference type="Proteomes" id="UP000229749"/>
    </source>
</evidence>
<dbReference type="PANTHER" id="PTHR38781:SF1">
    <property type="entry name" value="ANTITOXIN DINJ-RELATED"/>
    <property type="match status" value="1"/>
</dbReference>
<comment type="similarity">
    <text evidence="1">Belongs to the RelB/DinJ antitoxin family.</text>
</comment>
<dbReference type="InterPro" id="IPR007337">
    <property type="entry name" value="RelB/DinJ"/>
</dbReference>
<evidence type="ECO:0008006" key="5">
    <source>
        <dbReference type="Google" id="ProtNLM"/>
    </source>
</evidence>
<dbReference type="NCBIfam" id="TIGR02384">
    <property type="entry name" value="RelB_DinJ"/>
    <property type="match status" value="1"/>
</dbReference>
<dbReference type="GO" id="GO:0006355">
    <property type="term" value="P:regulation of DNA-templated transcription"/>
    <property type="evidence" value="ECO:0007669"/>
    <property type="project" value="InterPro"/>
</dbReference>
<gene>
    <name evidence="3" type="ORF">CO172_02610</name>
</gene>
<dbReference type="Pfam" id="PF04221">
    <property type="entry name" value="RelB"/>
    <property type="match status" value="1"/>
</dbReference>
<dbReference type="AlphaFoldDB" id="A0A2M7XH64"/>
<dbReference type="EMBL" id="PFWS01000040">
    <property type="protein sequence ID" value="PJA47227.1"/>
    <property type="molecule type" value="Genomic_DNA"/>
</dbReference>
<dbReference type="Proteomes" id="UP000229749">
    <property type="component" value="Unassembled WGS sequence"/>
</dbReference>
<dbReference type="GO" id="GO:0006351">
    <property type="term" value="P:DNA-templated transcription"/>
    <property type="evidence" value="ECO:0007669"/>
    <property type="project" value="TreeGrafter"/>
</dbReference>
<reference evidence="4" key="1">
    <citation type="submission" date="2017-09" db="EMBL/GenBank/DDBJ databases">
        <title>Depth-based differentiation of microbial function through sediment-hosted aquifers and enrichment of novel symbionts in the deep terrestrial subsurface.</title>
        <authorList>
            <person name="Probst A.J."/>
            <person name="Ladd B."/>
            <person name="Jarett J.K."/>
            <person name="Geller-Mcgrath D.E."/>
            <person name="Sieber C.M.K."/>
            <person name="Emerson J.B."/>
            <person name="Anantharaman K."/>
            <person name="Thomas B.C."/>
            <person name="Malmstrom R."/>
            <person name="Stieglmeier M."/>
            <person name="Klingl A."/>
            <person name="Woyke T."/>
            <person name="Ryan C.M."/>
            <person name="Banfield J.F."/>
        </authorList>
    </citation>
    <scope>NUCLEOTIDE SEQUENCE [LARGE SCALE GENOMIC DNA]</scope>
</reference>
<dbReference type="Gene3D" id="1.10.1220.10">
    <property type="entry name" value="Met repressor-like"/>
    <property type="match status" value="1"/>
</dbReference>